<dbReference type="OrthoDB" id="10258141at2759"/>
<evidence type="ECO:0000256" key="1">
    <source>
        <dbReference type="SAM" id="MobiDB-lite"/>
    </source>
</evidence>
<dbReference type="GO" id="GO:0005829">
    <property type="term" value="C:cytosol"/>
    <property type="evidence" value="ECO:0007669"/>
    <property type="project" value="GOC"/>
</dbReference>
<dbReference type="GO" id="GO:0005770">
    <property type="term" value="C:late endosome"/>
    <property type="evidence" value="ECO:0007669"/>
    <property type="project" value="TreeGrafter"/>
</dbReference>
<feature type="region of interest" description="Disordered" evidence="1">
    <location>
        <begin position="311"/>
        <end position="351"/>
    </location>
</feature>
<evidence type="ECO:0000313" key="3">
    <source>
        <dbReference type="Proteomes" id="UP000278143"/>
    </source>
</evidence>
<dbReference type="GO" id="GO:0006886">
    <property type="term" value="P:intracellular protein transport"/>
    <property type="evidence" value="ECO:0007669"/>
    <property type="project" value="TreeGrafter"/>
</dbReference>
<reference evidence="3" key="1">
    <citation type="journal article" date="2018" name="Nat. Microbiol.">
        <title>Leveraging single-cell genomics to expand the fungal tree of life.</title>
        <authorList>
            <person name="Ahrendt S.R."/>
            <person name="Quandt C.A."/>
            <person name="Ciobanu D."/>
            <person name="Clum A."/>
            <person name="Salamov A."/>
            <person name="Andreopoulos B."/>
            <person name="Cheng J.F."/>
            <person name="Woyke T."/>
            <person name="Pelin A."/>
            <person name="Henrissat B."/>
            <person name="Reynolds N.K."/>
            <person name="Benny G.L."/>
            <person name="Smith M.E."/>
            <person name="James T.Y."/>
            <person name="Grigoriev I.V."/>
        </authorList>
    </citation>
    <scope>NUCLEOTIDE SEQUENCE [LARGE SCALE GENOMIC DNA]</scope>
    <source>
        <strain evidence="3">Benny S71-1</strain>
    </source>
</reference>
<organism evidence="2 3">
    <name type="scientific">Syncephalis pseudoplumigaleata</name>
    <dbReference type="NCBI Taxonomy" id="1712513"/>
    <lineage>
        <taxon>Eukaryota</taxon>
        <taxon>Fungi</taxon>
        <taxon>Fungi incertae sedis</taxon>
        <taxon>Zoopagomycota</taxon>
        <taxon>Zoopagomycotina</taxon>
        <taxon>Zoopagomycetes</taxon>
        <taxon>Zoopagales</taxon>
        <taxon>Piptocephalidaceae</taxon>
        <taxon>Syncephalis</taxon>
    </lineage>
</organism>
<dbReference type="GO" id="GO:0030906">
    <property type="term" value="C:retromer, cargo-selective complex"/>
    <property type="evidence" value="ECO:0007669"/>
    <property type="project" value="InterPro"/>
</dbReference>
<evidence type="ECO:0000313" key="2">
    <source>
        <dbReference type="EMBL" id="RKP23012.1"/>
    </source>
</evidence>
<feature type="non-terminal residue" evidence="2">
    <location>
        <position position="536"/>
    </location>
</feature>
<dbReference type="GO" id="GO:0042147">
    <property type="term" value="P:retrograde transport, endosome to Golgi"/>
    <property type="evidence" value="ECO:0007669"/>
    <property type="project" value="InterPro"/>
</dbReference>
<dbReference type="EMBL" id="KZ991396">
    <property type="protein sequence ID" value="RKP23012.1"/>
    <property type="molecule type" value="Genomic_DNA"/>
</dbReference>
<accession>A0A4P9YUD3</accession>
<name>A0A4P9YUD3_9FUNG</name>
<protein>
    <submittedName>
        <fullName evidence="2">Vacuolar protein sorting-associated protein 35</fullName>
    </submittedName>
</protein>
<feature type="compositionally biased region" description="Acidic residues" evidence="1">
    <location>
        <begin position="314"/>
        <end position="339"/>
    </location>
</feature>
<dbReference type="PANTHER" id="PTHR11099">
    <property type="entry name" value="VACUOLAR SORTING PROTEIN 35"/>
    <property type="match status" value="1"/>
</dbReference>
<sequence length="536" mass="61786">MSLTALPSQEEQQRLLADALVVVKTQSRLMCKALDESKLMEGLKYCSVMLAELRTSALTPKNYYELYMAIFDALRHLTTFLVESHEAGRHKLSELYELVQYAGNIVPRLYLMITVGAVFMGVPEAPVKELMRDMIEMSRGVQHPTRGLFLRHYLSGMTRDKMPEGSGQGPEGNLRDSINFILINFTEMNKLWVRLQFQGHSRDRERREMERKELRILVGTNLVRLSQLDGVDLPIYQQTILPAILEQIIKCRDVIAQEYLMEVIVQVFQDDFHLWTLRPFLDTCKKLNPRVSVKNIIIGLIDRLTAYATREAEENPVDSDDSDEEGEGEEAEEEEEEAGEDHRTKSKKDTRRGIPKDVPLFDIFWEEITSVIKRPDITIPDVIAMLVSLINLTLSCYPEKLENVDRVLAYARSKLDELRESPDLMHQDTIRNMLALLRAPIQSYPTVMTLMLLPNYEPLLTQQHYSSRRTIAHDIVNSILKHQTLIETTDDVNGILNLCSVLVRDQKDSAMRPGNFTSRQDEEDYIEEQSWMARLI</sequence>
<proteinExistence type="predicted"/>
<gene>
    <name evidence="2" type="ORF">SYNPS1DRAFT_1404</name>
</gene>
<dbReference type="PANTHER" id="PTHR11099:SF0">
    <property type="entry name" value="VACUOLAR PROTEIN SORTING-ASSOCIATED PROTEIN 35"/>
    <property type="match status" value="1"/>
</dbReference>
<dbReference type="AlphaFoldDB" id="A0A4P9YUD3"/>
<dbReference type="Proteomes" id="UP000278143">
    <property type="component" value="Unassembled WGS sequence"/>
</dbReference>
<dbReference type="InterPro" id="IPR005378">
    <property type="entry name" value="Vps35"/>
</dbReference>
<keyword evidence="3" id="KW-1185">Reference proteome</keyword>
<dbReference type="Pfam" id="PF03635">
    <property type="entry name" value="Vps35"/>
    <property type="match status" value="1"/>
</dbReference>